<sequence length="142" mass="16251">MIQLDTDIEGKTIYFGEMMKIAKQNGFGLCGGWEYDGGFIDGIMHREGPDTYYVRIPFHVIEGELDRPNALLKFKRPFVIKHVVNFGLDKEEQSLLAATGINQFQEPADKDGYIRDKSRWEELGEQAVSQLLQHMPDNRSIS</sequence>
<dbReference type="Gene3D" id="3.30.310.100">
    <property type="entry name" value="YugN-like"/>
    <property type="match status" value="1"/>
</dbReference>
<dbReference type="EMBL" id="FQVW01000003">
    <property type="protein sequence ID" value="SHF72655.1"/>
    <property type="molecule type" value="Genomic_DNA"/>
</dbReference>
<dbReference type="SUPFAM" id="SSF160755">
    <property type="entry name" value="YugN-like"/>
    <property type="match status" value="1"/>
</dbReference>
<reference evidence="1 2" key="1">
    <citation type="submission" date="2016-11" db="EMBL/GenBank/DDBJ databases">
        <authorList>
            <person name="Jaros S."/>
            <person name="Januszkiewicz K."/>
            <person name="Wedrychowicz H."/>
        </authorList>
    </citation>
    <scope>NUCLEOTIDE SEQUENCE [LARGE SCALE GENOMIC DNA]</scope>
    <source>
        <strain evidence="1 2">IBRC-M 10683</strain>
    </source>
</reference>
<gene>
    <name evidence="1" type="ORF">SAMN05216225_100377</name>
</gene>
<dbReference type="OrthoDB" id="2988890at2"/>
<dbReference type="Proteomes" id="UP000183988">
    <property type="component" value="Unassembled WGS sequence"/>
</dbReference>
<dbReference type="InterPro" id="IPR014967">
    <property type="entry name" value="Uncharacterised_YugN-like"/>
</dbReference>
<keyword evidence="2" id="KW-1185">Reference proteome</keyword>
<protein>
    <submittedName>
        <fullName evidence="1">YugN-like family protein</fullName>
    </submittedName>
</protein>
<proteinExistence type="predicted"/>
<organism evidence="1 2">
    <name type="scientific">Ornithinibacillus halophilus</name>
    <dbReference type="NCBI Taxonomy" id="930117"/>
    <lineage>
        <taxon>Bacteria</taxon>
        <taxon>Bacillati</taxon>
        <taxon>Bacillota</taxon>
        <taxon>Bacilli</taxon>
        <taxon>Bacillales</taxon>
        <taxon>Bacillaceae</taxon>
        <taxon>Ornithinibacillus</taxon>
    </lineage>
</organism>
<evidence type="ECO:0000313" key="2">
    <source>
        <dbReference type="Proteomes" id="UP000183988"/>
    </source>
</evidence>
<dbReference type="STRING" id="930117.SAMN05216225_100377"/>
<evidence type="ECO:0000313" key="1">
    <source>
        <dbReference type="EMBL" id="SHF72655.1"/>
    </source>
</evidence>
<dbReference type="Pfam" id="PF08868">
    <property type="entry name" value="YugN"/>
    <property type="match status" value="1"/>
</dbReference>
<dbReference type="AlphaFoldDB" id="A0A1M5E0B9"/>
<name>A0A1M5E0B9_9BACI</name>
<dbReference type="InterPro" id="IPR036491">
    <property type="entry name" value="YugN-like_sf"/>
</dbReference>
<accession>A0A1M5E0B9</accession>